<evidence type="ECO:0008006" key="9">
    <source>
        <dbReference type="Google" id="ProtNLM"/>
    </source>
</evidence>
<protein>
    <recommendedName>
        <fullName evidence="9">ATP synthase I</fullName>
    </recommendedName>
</protein>
<dbReference type="Pfam" id="PF03899">
    <property type="entry name" value="ATP-synt_I"/>
    <property type="match status" value="1"/>
</dbReference>
<name>A0A2K0A6L4_STAHA</name>
<feature type="transmembrane region" description="Helical" evidence="6">
    <location>
        <begin position="71"/>
        <end position="87"/>
    </location>
</feature>
<reference evidence="7 8" key="1">
    <citation type="submission" date="2017-12" db="EMBL/GenBank/DDBJ databases">
        <title>FDA dAtabase for Regulatory Grade micrObial Sequences (FDA-ARGOS): Supporting development and validation of Infectious Disease Dx tests.</title>
        <authorList>
            <person name="Hoffmann M."/>
            <person name="Allard M."/>
            <person name="Evans P."/>
            <person name="Brown E."/>
            <person name="Tallon L."/>
            <person name="Sadzewicz L."/>
            <person name="Sengamalay N."/>
            <person name="Ott S."/>
            <person name="Godinez A."/>
            <person name="Nagaraj S."/>
            <person name="Vavikolanu K."/>
            <person name="Aluvathingal J."/>
            <person name="Nadendla S."/>
            <person name="Sichtig H."/>
        </authorList>
    </citation>
    <scope>NUCLEOTIDE SEQUENCE [LARGE SCALE GENOMIC DNA]</scope>
    <source>
        <strain evidence="7 8">FDAARGOS_148</strain>
    </source>
</reference>
<dbReference type="Proteomes" id="UP000053523">
    <property type="component" value="Unassembled WGS sequence"/>
</dbReference>
<feature type="transmembrane region" description="Helical" evidence="6">
    <location>
        <begin position="35"/>
        <end position="55"/>
    </location>
</feature>
<keyword evidence="4 6" id="KW-1133">Transmembrane helix</keyword>
<evidence type="ECO:0000256" key="5">
    <source>
        <dbReference type="ARBA" id="ARBA00023136"/>
    </source>
</evidence>
<dbReference type="AlphaFoldDB" id="A0A2K0A6L4"/>
<feature type="transmembrane region" description="Helical" evidence="6">
    <location>
        <begin position="93"/>
        <end position="113"/>
    </location>
</feature>
<dbReference type="RefSeq" id="WP_037551936.1">
    <property type="nucleotide sequence ID" value="NZ_CAJCFX010000022.1"/>
</dbReference>
<evidence type="ECO:0000256" key="2">
    <source>
        <dbReference type="ARBA" id="ARBA00022475"/>
    </source>
</evidence>
<dbReference type="InterPro" id="IPR005598">
    <property type="entry name" value="ATP_synth_I"/>
</dbReference>
<organism evidence="7 8">
    <name type="scientific">Staphylococcus haemolyticus</name>
    <dbReference type="NCBI Taxonomy" id="1283"/>
    <lineage>
        <taxon>Bacteria</taxon>
        <taxon>Bacillati</taxon>
        <taxon>Bacillota</taxon>
        <taxon>Bacilli</taxon>
        <taxon>Bacillales</taxon>
        <taxon>Staphylococcaceae</taxon>
        <taxon>Staphylococcus</taxon>
    </lineage>
</organism>
<gene>
    <name evidence="7" type="ORF">AL503_007625</name>
</gene>
<evidence type="ECO:0000256" key="1">
    <source>
        <dbReference type="ARBA" id="ARBA00004651"/>
    </source>
</evidence>
<evidence type="ECO:0000313" key="8">
    <source>
        <dbReference type="Proteomes" id="UP000053523"/>
    </source>
</evidence>
<proteinExistence type="predicted"/>
<accession>A0A2K0A6L4</accession>
<keyword evidence="3 6" id="KW-0812">Transmembrane</keyword>
<dbReference type="EMBL" id="LORN02000015">
    <property type="protein sequence ID" value="PNN20659.1"/>
    <property type="molecule type" value="Genomic_DNA"/>
</dbReference>
<sequence>MRRFSIIFKQFIQYYIYFLILLGVLYIIIPKPFILGLIIGTVGSLINTYIFELYLSRAKQPDNIHISTGNTWRYLVAIIACVIWFLLKVYVNIIGIMIGLMFSYVLIILRPLLLKS</sequence>
<evidence type="ECO:0000256" key="4">
    <source>
        <dbReference type="ARBA" id="ARBA00022989"/>
    </source>
</evidence>
<comment type="subcellular location">
    <subcellularLocation>
        <location evidence="1">Cell membrane</location>
        <topology evidence="1">Multi-pass membrane protein</topology>
    </subcellularLocation>
</comment>
<keyword evidence="5 6" id="KW-0472">Membrane</keyword>
<evidence type="ECO:0000256" key="6">
    <source>
        <dbReference type="SAM" id="Phobius"/>
    </source>
</evidence>
<dbReference type="GO" id="GO:0005886">
    <property type="term" value="C:plasma membrane"/>
    <property type="evidence" value="ECO:0007669"/>
    <property type="project" value="UniProtKB-SubCell"/>
</dbReference>
<evidence type="ECO:0000256" key="3">
    <source>
        <dbReference type="ARBA" id="ARBA00022692"/>
    </source>
</evidence>
<feature type="transmembrane region" description="Helical" evidence="6">
    <location>
        <begin position="12"/>
        <end position="29"/>
    </location>
</feature>
<evidence type="ECO:0000313" key="7">
    <source>
        <dbReference type="EMBL" id="PNN20659.1"/>
    </source>
</evidence>
<comment type="caution">
    <text evidence="7">The sequence shown here is derived from an EMBL/GenBank/DDBJ whole genome shotgun (WGS) entry which is preliminary data.</text>
</comment>
<keyword evidence="2" id="KW-1003">Cell membrane</keyword>